<dbReference type="InterPro" id="IPR036259">
    <property type="entry name" value="MFS_trans_sf"/>
</dbReference>
<feature type="transmembrane region" description="Helical" evidence="4">
    <location>
        <begin position="233"/>
        <end position="253"/>
    </location>
</feature>
<dbReference type="OrthoDB" id="6499973at2759"/>
<dbReference type="PANTHER" id="PTHR11360">
    <property type="entry name" value="MONOCARBOXYLATE TRANSPORTER"/>
    <property type="match status" value="1"/>
</dbReference>
<feature type="transmembrane region" description="Helical" evidence="4">
    <location>
        <begin position="337"/>
        <end position="358"/>
    </location>
</feature>
<feature type="transmembrane region" description="Helical" evidence="4">
    <location>
        <begin position="397"/>
        <end position="420"/>
    </location>
</feature>
<dbReference type="PANTHER" id="PTHR11360:SF315">
    <property type="entry name" value="TRANSPORTER MCH2-RELATED"/>
    <property type="match status" value="1"/>
</dbReference>
<feature type="transmembrane region" description="Helical" evidence="4">
    <location>
        <begin position="364"/>
        <end position="385"/>
    </location>
</feature>
<feature type="region of interest" description="Disordered" evidence="3">
    <location>
        <begin position="474"/>
        <end position="493"/>
    </location>
</feature>
<evidence type="ECO:0000259" key="5">
    <source>
        <dbReference type="PROSITE" id="PS50850"/>
    </source>
</evidence>
<name>A0A3N2Q732_SODAK</name>
<comment type="similarity">
    <text evidence="2">Belongs to the major facilitator superfamily. Monocarboxylate porter (TC 2.A.1.13) family.</text>
</comment>
<keyword evidence="4" id="KW-0472">Membrane</keyword>
<dbReference type="Pfam" id="PF07690">
    <property type="entry name" value="MFS_1"/>
    <property type="match status" value="1"/>
</dbReference>
<dbReference type="GO" id="GO:0016020">
    <property type="term" value="C:membrane"/>
    <property type="evidence" value="ECO:0007669"/>
    <property type="project" value="UniProtKB-SubCell"/>
</dbReference>
<reference evidence="6 7" key="1">
    <citation type="journal article" date="2018" name="Mol. Ecol.">
        <title>The obligate alkalophilic soda-lake fungus Sodiomyces alkalinus has shifted to a protein diet.</title>
        <authorList>
            <person name="Grum-Grzhimaylo A.A."/>
            <person name="Falkoski D.L."/>
            <person name="van den Heuvel J."/>
            <person name="Valero-Jimenez C.A."/>
            <person name="Min B."/>
            <person name="Choi I.G."/>
            <person name="Lipzen A."/>
            <person name="Daum C.G."/>
            <person name="Aanen D.K."/>
            <person name="Tsang A."/>
            <person name="Henrissat B."/>
            <person name="Bilanenko E.N."/>
            <person name="de Vries R.P."/>
            <person name="van Kan J.A.L."/>
            <person name="Grigoriev I.V."/>
            <person name="Debets A.J.M."/>
        </authorList>
    </citation>
    <scope>NUCLEOTIDE SEQUENCE [LARGE SCALE GENOMIC DNA]</scope>
    <source>
        <strain evidence="6 7">F11</strain>
    </source>
</reference>
<dbReference type="EMBL" id="ML119051">
    <property type="protein sequence ID" value="ROT42560.1"/>
    <property type="molecule type" value="Genomic_DNA"/>
</dbReference>
<dbReference type="Gene3D" id="1.20.1250.20">
    <property type="entry name" value="MFS general substrate transporter like domains"/>
    <property type="match status" value="2"/>
</dbReference>
<evidence type="ECO:0000256" key="1">
    <source>
        <dbReference type="ARBA" id="ARBA00004141"/>
    </source>
</evidence>
<dbReference type="InterPro" id="IPR020846">
    <property type="entry name" value="MFS_dom"/>
</dbReference>
<keyword evidence="4" id="KW-0812">Transmembrane</keyword>
<sequence>MTMNSSRDVRHEKNGGVRPASPPPGNGASDAAYAKPQKTERSEEPVPGPAETDRDSGSGSGADTEEEFKEGGYGWVVVLCVFLINAHTWGLNSSYAVFLAYYLNSGAFPDDPITFAFVGGLSFSMALLVAPLVTTCVRVTSTRKTLAFGVVTQTVALVAASFSTEIWHLLLSQGIAFGIGMGFNFNATVGIVPQWFNRRRSFASSLSTAGSGFGGLVYSLATNAMIDSVGLSWAFRILAILSFVVNGICCLLFRDRNKAVGSVLAAFRLDLLRRKEYLLFLSWGFFTLIGYVIVLFSLSDYAQNVGFSASQGSIIPAVLNLSQGIGRPLIGLASDRWGRINVCGISTLLAALSTLLLWTFAGKYYPGIIVYALFGAFAGCIWPTVAPVGAEVVGLQMLPSALSIFWLILVLPTTFAQPIALAIKTPGPDGYLRVQLLAGFMYIGAFISIWLLRAWKLEELEKANLTAPERRAGEEDDDVVARATSRRSTKTSRPRMMLRGLLSLSHV</sequence>
<proteinExistence type="inferred from homology"/>
<evidence type="ECO:0000313" key="6">
    <source>
        <dbReference type="EMBL" id="ROT42560.1"/>
    </source>
</evidence>
<dbReference type="Proteomes" id="UP000272025">
    <property type="component" value="Unassembled WGS sequence"/>
</dbReference>
<feature type="transmembrane region" description="Helical" evidence="4">
    <location>
        <begin position="113"/>
        <end position="133"/>
    </location>
</feature>
<dbReference type="GO" id="GO:0022857">
    <property type="term" value="F:transmembrane transporter activity"/>
    <property type="evidence" value="ECO:0007669"/>
    <property type="project" value="InterPro"/>
</dbReference>
<comment type="subcellular location">
    <subcellularLocation>
        <location evidence="1">Membrane</location>
        <topology evidence="1">Multi-pass membrane protein</topology>
    </subcellularLocation>
</comment>
<dbReference type="InterPro" id="IPR050327">
    <property type="entry name" value="Proton-linked_MCT"/>
</dbReference>
<organism evidence="6 7">
    <name type="scientific">Sodiomyces alkalinus (strain CBS 110278 / VKM F-3762 / F11)</name>
    <name type="common">Alkaliphilic filamentous fungus</name>
    <dbReference type="NCBI Taxonomy" id="1314773"/>
    <lineage>
        <taxon>Eukaryota</taxon>
        <taxon>Fungi</taxon>
        <taxon>Dikarya</taxon>
        <taxon>Ascomycota</taxon>
        <taxon>Pezizomycotina</taxon>
        <taxon>Sordariomycetes</taxon>
        <taxon>Hypocreomycetidae</taxon>
        <taxon>Glomerellales</taxon>
        <taxon>Plectosphaerellaceae</taxon>
        <taxon>Sodiomyces</taxon>
    </lineage>
</organism>
<evidence type="ECO:0000256" key="3">
    <source>
        <dbReference type="SAM" id="MobiDB-lite"/>
    </source>
</evidence>
<dbReference type="SUPFAM" id="SSF103473">
    <property type="entry name" value="MFS general substrate transporter"/>
    <property type="match status" value="1"/>
</dbReference>
<feature type="transmembrane region" description="Helical" evidence="4">
    <location>
        <begin position="432"/>
        <end position="452"/>
    </location>
</feature>
<feature type="transmembrane region" description="Helical" evidence="4">
    <location>
        <begin position="75"/>
        <end position="101"/>
    </location>
</feature>
<evidence type="ECO:0000256" key="4">
    <source>
        <dbReference type="SAM" id="Phobius"/>
    </source>
</evidence>
<feature type="compositionally biased region" description="Basic residues" evidence="3">
    <location>
        <begin position="484"/>
        <end position="493"/>
    </location>
</feature>
<protein>
    <submittedName>
        <fullName evidence="6">MFS general substrate transporter</fullName>
    </submittedName>
</protein>
<feature type="transmembrane region" description="Helical" evidence="4">
    <location>
        <begin position="145"/>
        <end position="163"/>
    </location>
</feature>
<keyword evidence="7" id="KW-1185">Reference proteome</keyword>
<feature type="transmembrane region" description="Helical" evidence="4">
    <location>
        <begin position="277"/>
        <end position="299"/>
    </location>
</feature>
<evidence type="ECO:0000256" key="2">
    <source>
        <dbReference type="ARBA" id="ARBA00006727"/>
    </source>
</evidence>
<dbReference type="RefSeq" id="XP_028470366.1">
    <property type="nucleotide sequence ID" value="XM_028615249.1"/>
</dbReference>
<feature type="transmembrane region" description="Helical" evidence="4">
    <location>
        <begin position="201"/>
        <end position="221"/>
    </location>
</feature>
<dbReference type="CDD" id="cd17352">
    <property type="entry name" value="MFS_MCT_SLC16"/>
    <property type="match status" value="1"/>
</dbReference>
<feature type="region of interest" description="Disordered" evidence="3">
    <location>
        <begin position="1"/>
        <end position="66"/>
    </location>
</feature>
<dbReference type="PROSITE" id="PS50850">
    <property type="entry name" value="MFS"/>
    <property type="match status" value="1"/>
</dbReference>
<feature type="transmembrane region" description="Helical" evidence="4">
    <location>
        <begin position="169"/>
        <end position="189"/>
    </location>
</feature>
<dbReference type="InterPro" id="IPR011701">
    <property type="entry name" value="MFS"/>
</dbReference>
<accession>A0A3N2Q732</accession>
<dbReference type="AlphaFoldDB" id="A0A3N2Q732"/>
<keyword evidence="4" id="KW-1133">Transmembrane helix</keyword>
<gene>
    <name evidence="6" type="ORF">SODALDRAFT_391760</name>
</gene>
<feature type="domain" description="Major facilitator superfamily (MFS) profile" evidence="5">
    <location>
        <begin position="276"/>
        <end position="507"/>
    </location>
</feature>
<dbReference type="GeneID" id="39583726"/>
<evidence type="ECO:0000313" key="7">
    <source>
        <dbReference type="Proteomes" id="UP000272025"/>
    </source>
</evidence>